<dbReference type="GO" id="GO:0008474">
    <property type="term" value="F:palmitoyl-(protein) hydrolase activity"/>
    <property type="evidence" value="ECO:0007669"/>
    <property type="project" value="TreeGrafter"/>
</dbReference>
<keyword evidence="5" id="KW-1185">Reference proteome</keyword>
<dbReference type="Proteomes" id="UP000009168">
    <property type="component" value="Unassembled WGS sequence"/>
</dbReference>
<reference evidence="5" key="1">
    <citation type="journal article" date="2006" name="PLoS Biol.">
        <title>Macronuclear genome sequence of the ciliate Tetrahymena thermophila, a model eukaryote.</title>
        <authorList>
            <person name="Eisen J.A."/>
            <person name="Coyne R.S."/>
            <person name="Wu M."/>
            <person name="Wu D."/>
            <person name="Thiagarajan M."/>
            <person name="Wortman J.R."/>
            <person name="Badger J.H."/>
            <person name="Ren Q."/>
            <person name="Amedeo P."/>
            <person name="Jones K.M."/>
            <person name="Tallon L.J."/>
            <person name="Delcher A.L."/>
            <person name="Salzberg S.L."/>
            <person name="Silva J.C."/>
            <person name="Haas B.J."/>
            <person name="Majoros W.H."/>
            <person name="Farzad M."/>
            <person name="Carlton J.M."/>
            <person name="Smith R.K. Jr."/>
            <person name="Garg J."/>
            <person name="Pearlman R.E."/>
            <person name="Karrer K.M."/>
            <person name="Sun L."/>
            <person name="Manning G."/>
            <person name="Elde N.C."/>
            <person name="Turkewitz A.P."/>
            <person name="Asai D.J."/>
            <person name="Wilkes D.E."/>
            <person name="Wang Y."/>
            <person name="Cai H."/>
            <person name="Collins K."/>
            <person name="Stewart B.A."/>
            <person name="Lee S.R."/>
            <person name="Wilamowska K."/>
            <person name="Weinberg Z."/>
            <person name="Ruzzo W.L."/>
            <person name="Wloga D."/>
            <person name="Gaertig J."/>
            <person name="Frankel J."/>
            <person name="Tsao C.-C."/>
            <person name="Gorovsky M.A."/>
            <person name="Keeling P.J."/>
            <person name="Waller R.F."/>
            <person name="Patron N.J."/>
            <person name="Cherry J.M."/>
            <person name="Stover N.A."/>
            <person name="Krieger C.J."/>
            <person name="del Toro C."/>
            <person name="Ryder H.F."/>
            <person name="Williamson S.C."/>
            <person name="Barbeau R.A."/>
            <person name="Hamilton E.P."/>
            <person name="Orias E."/>
        </authorList>
    </citation>
    <scope>NUCLEOTIDE SEQUENCE [LARGE SCALE GENOMIC DNA]</scope>
    <source>
        <strain evidence="5">SB210</strain>
    </source>
</reference>
<keyword evidence="2" id="KW-0378">Hydrolase</keyword>
<dbReference type="KEGG" id="tet:TTHERM_000590479"/>
<dbReference type="STRING" id="312017.W7X7Z3"/>
<dbReference type="InterPro" id="IPR029058">
    <property type="entry name" value="AB_hydrolase_fold"/>
</dbReference>
<dbReference type="PANTHER" id="PTHR10655:SF17">
    <property type="entry name" value="LYSOPHOSPHOLIPASE-LIKE PROTEIN 1"/>
    <property type="match status" value="1"/>
</dbReference>
<evidence type="ECO:0000256" key="1">
    <source>
        <dbReference type="ARBA" id="ARBA00006499"/>
    </source>
</evidence>
<dbReference type="RefSeq" id="XP_012654028.1">
    <property type="nucleotide sequence ID" value="XM_012798574.1"/>
</dbReference>
<feature type="domain" description="Phospholipase/carboxylesterase/thioesterase" evidence="3">
    <location>
        <begin position="31"/>
        <end position="238"/>
    </location>
</feature>
<evidence type="ECO:0000256" key="2">
    <source>
        <dbReference type="ARBA" id="ARBA00022801"/>
    </source>
</evidence>
<evidence type="ECO:0000313" key="5">
    <source>
        <dbReference type="Proteomes" id="UP000009168"/>
    </source>
</evidence>
<organism evidence="4 5">
    <name type="scientific">Tetrahymena thermophila (strain SB210)</name>
    <dbReference type="NCBI Taxonomy" id="312017"/>
    <lineage>
        <taxon>Eukaryota</taxon>
        <taxon>Sar</taxon>
        <taxon>Alveolata</taxon>
        <taxon>Ciliophora</taxon>
        <taxon>Intramacronucleata</taxon>
        <taxon>Oligohymenophorea</taxon>
        <taxon>Hymenostomatida</taxon>
        <taxon>Tetrahymenina</taxon>
        <taxon>Tetrahymenidae</taxon>
        <taxon>Tetrahymena</taxon>
    </lineage>
</organism>
<dbReference type="Pfam" id="PF02230">
    <property type="entry name" value="Abhydrolase_2"/>
    <property type="match status" value="1"/>
</dbReference>
<name>W7X7Z3_TETTS</name>
<sequence length="246" mass="28709">MTSFWVTLARHKQTRSYKLLKQNEMDVLVPEKHEKTFIFLHGAANQAAMYHNLFLSSYSPVCQNTKILLPQAPMRYITFSQKQLKMPSWYDIYSEDRTNKRPQDLYNLSELETSVKRIQEIMKKEQSILQNKQQLYIGGISQGCALALYSGLSYQQKIGGIIALSGYYIDTCQISKENIDIPIYFSHGLDDQIVKIEYMQQTIKFLQYINPNFKIEYEAGLGHSIGQNQMQKIQKWFQQISQNQAH</sequence>
<dbReference type="InterPro" id="IPR003140">
    <property type="entry name" value="PLipase/COase/thioEstase"/>
</dbReference>
<comment type="similarity">
    <text evidence="1">Belongs to the AB hydrolase superfamily. AB hydrolase 2 family.</text>
</comment>
<accession>W7X7Z3</accession>
<dbReference type="GeneID" id="24439743"/>
<proteinExistence type="inferred from homology"/>
<dbReference type="GO" id="GO:0052689">
    <property type="term" value="F:carboxylic ester hydrolase activity"/>
    <property type="evidence" value="ECO:0007669"/>
    <property type="project" value="TreeGrafter"/>
</dbReference>
<evidence type="ECO:0000313" key="4">
    <source>
        <dbReference type="EMBL" id="EWS73457.1"/>
    </source>
</evidence>
<protein>
    <submittedName>
        <fullName evidence="4">Phospholipase carboxylesterase family protein</fullName>
    </submittedName>
</protein>
<dbReference type="AlphaFoldDB" id="W7X7Z3"/>
<evidence type="ECO:0000259" key="3">
    <source>
        <dbReference type="Pfam" id="PF02230"/>
    </source>
</evidence>
<gene>
    <name evidence="4" type="ORF">TTHERM_000590479</name>
</gene>
<dbReference type="InterPro" id="IPR050565">
    <property type="entry name" value="LYPA1-2/EST-like"/>
</dbReference>
<dbReference type="PANTHER" id="PTHR10655">
    <property type="entry name" value="LYSOPHOSPHOLIPASE-RELATED"/>
    <property type="match status" value="1"/>
</dbReference>
<dbReference type="OrthoDB" id="2418081at2759"/>
<dbReference type="GO" id="GO:0005737">
    <property type="term" value="C:cytoplasm"/>
    <property type="evidence" value="ECO:0007669"/>
    <property type="project" value="TreeGrafter"/>
</dbReference>
<dbReference type="SUPFAM" id="SSF53474">
    <property type="entry name" value="alpha/beta-Hydrolases"/>
    <property type="match status" value="1"/>
</dbReference>
<dbReference type="Gene3D" id="3.40.50.1820">
    <property type="entry name" value="alpha/beta hydrolase"/>
    <property type="match status" value="1"/>
</dbReference>
<dbReference type="InParanoid" id="W7X7Z3"/>
<dbReference type="EMBL" id="GG662637">
    <property type="protein sequence ID" value="EWS73457.1"/>
    <property type="molecule type" value="Genomic_DNA"/>
</dbReference>